<dbReference type="PANTHER" id="PTHR18964">
    <property type="entry name" value="ROK (REPRESSOR, ORF, KINASE) FAMILY"/>
    <property type="match status" value="1"/>
</dbReference>
<protein>
    <submittedName>
        <fullName evidence="2">ROK family transcriptional regulator</fullName>
    </submittedName>
</protein>
<sequence>MIAGLDPRALRRVNTSVTLRTLAVATEPVSMTAIAETAGLSRRTVELILDELVEAGWVDELARIPTTGSAGRPPRRFELRAEHALLAAARVTTREASAVVADARGRILGRARLELPDADDPPRTLDIVADLVVEAADAAGAPFGRLRAGAIASGGAIDDDGVLRRLVNTDRWQGVDLPAELGARIDVPWFADNDANLGALAERWRGVARDHDDVVWAILGARTGIGTLIRGTVHRGFQGGAGELIEAASLPADAFHSHPIGALTSPDPSERAEALALVENARTGHEAALDLVGEYAEYIATILVTLSWTVAPSLFVLGGGAEDAADLLLPRVRAALDRARTPAGIAVEATSVGADAPLIGALRFVLDRMDVALFGPVVSLGAASPSTPAPAKELP</sequence>
<dbReference type="InterPro" id="IPR000600">
    <property type="entry name" value="ROK"/>
</dbReference>
<accession>A0ABP9A0S2</accession>
<dbReference type="InterPro" id="IPR036388">
    <property type="entry name" value="WH-like_DNA-bd_sf"/>
</dbReference>
<dbReference type="InterPro" id="IPR043129">
    <property type="entry name" value="ATPase_NBD"/>
</dbReference>
<dbReference type="EMBL" id="BAABKO010000002">
    <property type="protein sequence ID" value="GAA4771252.1"/>
    <property type="molecule type" value="Genomic_DNA"/>
</dbReference>
<dbReference type="Gene3D" id="3.30.420.40">
    <property type="match status" value="4"/>
</dbReference>
<dbReference type="SUPFAM" id="SSF46785">
    <property type="entry name" value="Winged helix' DNA-binding domain"/>
    <property type="match status" value="1"/>
</dbReference>
<dbReference type="Proteomes" id="UP001501645">
    <property type="component" value="Unassembled WGS sequence"/>
</dbReference>
<dbReference type="Gene3D" id="1.10.10.10">
    <property type="entry name" value="Winged helix-like DNA-binding domain superfamily/Winged helix DNA-binding domain"/>
    <property type="match status" value="1"/>
</dbReference>
<proteinExistence type="inferred from homology"/>
<evidence type="ECO:0000313" key="3">
    <source>
        <dbReference type="Proteomes" id="UP001501645"/>
    </source>
</evidence>
<gene>
    <name evidence="2" type="ORF">GCM10023351_14000</name>
</gene>
<dbReference type="Pfam" id="PF00480">
    <property type="entry name" value="ROK"/>
    <property type="match status" value="2"/>
</dbReference>
<keyword evidence="3" id="KW-1185">Reference proteome</keyword>
<dbReference type="SUPFAM" id="SSF53067">
    <property type="entry name" value="Actin-like ATPase domain"/>
    <property type="match status" value="1"/>
</dbReference>
<dbReference type="PANTHER" id="PTHR18964:SF149">
    <property type="entry name" value="BIFUNCTIONAL UDP-N-ACETYLGLUCOSAMINE 2-EPIMERASE_N-ACETYLMANNOSAMINE KINASE"/>
    <property type="match status" value="1"/>
</dbReference>
<dbReference type="InterPro" id="IPR036390">
    <property type="entry name" value="WH_DNA-bd_sf"/>
</dbReference>
<comment type="similarity">
    <text evidence="1">Belongs to the ROK (NagC/XylR) family.</text>
</comment>
<comment type="caution">
    <text evidence="2">The sequence shown here is derived from an EMBL/GenBank/DDBJ whole genome shotgun (WGS) entry which is preliminary data.</text>
</comment>
<name>A0ABP9A0S2_9MICO</name>
<reference evidence="3" key="1">
    <citation type="journal article" date="2019" name="Int. J. Syst. Evol. Microbiol.">
        <title>The Global Catalogue of Microorganisms (GCM) 10K type strain sequencing project: providing services to taxonomists for standard genome sequencing and annotation.</title>
        <authorList>
            <consortium name="The Broad Institute Genomics Platform"/>
            <consortium name="The Broad Institute Genome Sequencing Center for Infectious Disease"/>
            <person name="Wu L."/>
            <person name="Ma J."/>
        </authorList>
    </citation>
    <scope>NUCLEOTIDE SEQUENCE [LARGE SCALE GENOMIC DNA]</scope>
    <source>
        <strain evidence="3">JCM 18537</strain>
    </source>
</reference>
<evidence type="ECO:0000313" key="2">
    <source>
        <dbReference type="EMBL" id="GAA4771252.1"/>
    </source>
</evidence>
<dbReference type="RefSeq" id="WP_345437461.1">
    <property type="nucleotide sequence ID" value="NZ_BAABKO010000002.1"/>
</dbReference>
<organism evidence="2 3">
    <name type="scientific">Microbacterium gilvum</name>
    <dbReference type="NCBI Taxonomy" id="1336204"/>
    <lineage>
        <taxon>Bacteria</taxon>
        <taxon>Bacillati</taxon>
        <taxon>Actinomycetota</taxon>
        <taxon>Actinomycetes</taxon>
        <taxon>Micrococcales</taxon>
        <taxon>Microbacteriaceae</taxon>
        <taxon>Microbacterium</taxon>
    </lineage>
</organism>
<evidence type="ECO:0000256" key="1">
    <source>
        <dbReference type="ARBA" id="ARBA00006479"/>
    </source>
</evidence>